<dbReference type="RefSeq" id="XP_041219117.1">
    <property type="nucleotide sequence ID" value="XM_041375943.1"/>
</dbReference>
<organism evidence="1 2">
    <name type="scientific">Suillus fuscotomentosus</name>
    <dbReference type="NCBI Taxonomy" id="1912939"/>
    <lineage>
        <taxon>Eukaryota</taxon>
        <taxon>Fungi</taxon>
        <taxon>Dikarya</taxon>
        <taxon>Basidiomycota</taxon>
        <taxon>Agaricomycotina</taxon>
        <taxon>Agaricomycetes</taxon>
        <taxon>Agaricomycetidae</taxon>
        <taxon>Boletales</taxon>
        <taxon>Suillineae</taxon>
        <taxon>Suillaceae</taxon>
        <taxon>Suillus</taxon>
    </lineage>
</organism>
<dbReference type="EMBL" id="JABBWK010000096">
    <property type="protein sequence ID" value="KAG1893541.1"/>
    <property type="molecule type" value="Genomic_DNA"/>
</dbReference>
<evidence type="ECO:0000313" key="2">
    <source>
        <dbReference type="Proteomes" id="UP001195769"/>
    </source>
</evidence>
<keyword evidence="2" id="KW-1185">Reference proteome</keyword>
<dbReference type="AlphaFoldDB" id="A0AAD4DTB3"/>
<comment type="caution">
    <text evidence="1">The sequence shown here is derived from an EMBL/GenBank/DDBJ whole genome shotgun (WGS) entry which is preliminary data.</text>
</comment>
<protein>
    <submittedName>
        <fullName evidence="1">Uncharacterized protein</fullName>
    </submittedName>
</protein>
<dbReference type="Proteomes" id="UP001195769">
    <property type="component" value="Unassembled WGS sequence"/>
</dbReference>
<proteinExistence type="predicted"/>
<evidence type="ECO:0000313" key="1">
    <source>
        <dbReference type="EMBL" id="KAG1893541.1"/>
    </source>
</evidence>
<reference evidence="1" key="1">
    <citation type="journal article" date="2020" name="New Phytol.">
        <title>Comparative genomics reveals dynamic genome evolution in host specialist ectomycorrhizal fungi.</title>
        <authorList>
            <person name="Lofgren L.A."/>
            <person name="Nguyen N.H."/>
            <person name="Vilgalys R."/>
            <person name="Ruytinx J."/>
            <person name="Liao H.L."/>
            <person name="Branco S."/>
            <person name="Kuo A."/>
            <person name="LaButti K."/>
            <person name="Lipzen A."/>
            <person name="Andreopoulos W."/>
            <person name="Pangilinan J."/>
            <person name="Riley R."/>
            <person name="Hundley H."/>
            <person name="Na H."/>
            <person name="Barry K."/>
            <person name="Grigoriev I.V."/>
            <person name="Stajich J.E."/>
            <person name="Kennedy P.G."/>
        </authorList>
    </citation>
    <scope>NUCLEOTIDE SEQUENCE</scope>
    <source>
        <strain evidence="1">FC203</strain>
    </source>
</reference>
<name>A0AAD4DTB3_9AGAM</name>
<gene>
    <name evidence="1" type="ORF">F5891DRAFT_962770</name>
</gene>
<sequence length="175" mass="19859">MHAAEAAIISNFLGRPAPPIRRWSRLRLPHGQIARSAWKENKSSAEYIRISRNVKFRRNNVDEFAEVLYFTQLAVQAIPKLTWANVAMVSVYSRPDQQLLDLSHGTVWSCTHDGDENLQLIDVQTITAVVAMIPHRPTLPSGVTEDRYFMVEKTGLDVTLTGVEVEEDDQEEQDD</sequence>
<accession>A0AAD4DTB3</accession>
<dbReference type="GeneID" id="64670241"/>